<comment type="caution">
    <text evidence="1">The sequence shown here is derived from an EMBL/GenBank/DDBJ whole genome shotgun (WGS) entry which is preliminary data.</text>
</comment>
<evidence type="ECO:0000313" key="2">
    <source>
        <dbReference type="Proteomes" id="UP000280791"/>
    </source>
</evidence>
<protein>
    <submittedName>
        <fullName evidence="1">Uncharacterized protein</fullName>
    </submittedName>
</protein>
<organism evidence="1 2">
    <name type="scientific">Planococcus citreus</name>
    <dbReference type="NCBI Taxonomy" id="1373"/>
    <lineage>
        <taxon>Bacteria</taxon>
        <taxon>Bacillati</taxon>
        <taxon>Bacillota</taxon>
        <taxon>Bacilli</taxon>
        <taxon>Bacillales</taxon>
        <taxon>Caryophanaceae</taxon>
        <taxon>Planococcus</taxon>
    </lineage>
</organism>
<keyword evidence="2" id="KW-1185">Reference proteome</keyword>
<sequence>MNRLWKVLHKWIFEKYDQFANELGYADWKITLENTFGIFQMEGDAFYHATQLPNSEWAVWNDSWGDPPYAFQVFPTWVEAIHHLRTLFEESQLPESHWRPEGFDVGEDVFSKEPDREKML</sequence>
<proteinExistence type="predicted"/>
<gene>
    <name evidence="1" type="ORF">DFR62_1817</name>
</gene>
<accession>A0A497YIK2</accession>
<evidence type="ECO:0000313" key="1">
    <source>
        <dbReference type="EMBL" id="RLJ87019.1"/>
    </source>
</evidence>
<dbReference type="AlphaFoldDB" id="A0A497YIK2"/>
<dbReference type="Proteomes" id="UP000280791">
    <property type="component" value="Unassembled WGS sequence"/>
</dbReference>
<dbReference type="OrthoDB" id="2967050at2"/>
<dbReference type="EMBL" id="RCCP01000002">
    <property type="protein sequence ID" value="RLJ87019.1"/>
    <property type="molecule type" value="Genomic_DNA"/>
</dbReference>
<name>A0A497YIK2_9BACL</name>
<dbReference type="RefSeq" id="WP_121299845.1">
    <property type="nucleotide sequence ID" value="NZ_QBEW01000012.1"/>
</dbReference>
<reference evidence="1 2" key="1">
    <citation type="submission" date="2018-10" db="EMBL/GenBank/DDBJ databases">
        <title>Genomic Encyclopedia of Type Strains, Phase IV (KMG-IV): sequencing the most valuable type-strain genomes for metagenomic binning, comparative biology and taxonomic classification.</title>
        <authorList>
            <person name="Goeker M."/>
        </authorList>
    </citation>
    <scope>NUCLEOTIDE SEQUENCE [LARGE SCALE GENOMIC DNA]</scope>
    <source>
        <strain evidence="1 2">DSM 20549</strain>
    </source>
</reference>